<protein>
    <recommendedName>
        <fullName evidence="1">Polysaccharide pyruvyl transferase domain-containing protein</fullName>
    </recommendedName>
</protein>
<dbReference type="OrthoDB" id="9807674at2"/>
<sequence>MIKLIKKSLKSNKYIYQFLLKRYYQYLHYKDFIKVKKIIKNAKVKKQNKNVFFLLEQGHGNLGDIAIGYAQKKFINNSFPDYNLIGIRELEYMEHISYFKKIIKPNDIICLIGGGSLGDQYLTHENNRRNIISNFKGNKIISFPQSMYFNKSNSGYQELDNSKKMYSMNKNLVLIARDKVSYKTMKDAFNSNKVLLTPDIVLYLNETYPKRERNGVVAFLRSDVEGVLSKTEKEKIFSILGHNYKKISISDTVIDRGVPREKVNEEIKNMFELFKDSEIVITDRLHGMVFAAITSTPCVVLSNYNHKIKAQYEWIRHLDYIKYSNSINEIEKCIAELKNVNVVDYNNSFAMEHYKQITEAMSN</sequence>
<organism evidence="2 3">
    <name type="scientific">Oceanobacillus zhaokaii</name>
    <dbReference type="NCBI Taxonomy" id="2052660"/>
    <lineage>
        <taxon>Bacteria</taxon>
        <taxon>Bacillati</taxon>
        <taxon>Bacillota</taxon>
        <taxon>Bacilli</taxon>
        <taxon>Bacillales</taxon>
        <taxon>Bacillaceae</taxon>
        <taxon>Oceanobacillus</taxon>
    </lineage>
</organism>
<dbReference type="Proteomes" id="UP000253908">
    <property type="component" value="Chromosome"/>
</dbReference>
<evidence type="ECO:0000313" key="2">
    <source>
        <dbReference type="EMBL" id="AXI10769.1"/>
    </source>
</evidence>
<name>A0A345PL89_9BACI</name>
<evidence type="ECO:0000313" key="3">
    <source>
        <dbReference type="Proteomes" id="UP000253908"/>
    </source>
</evidence>
<reference evidence="3" key="1">
    <citation type="submission" date="2017-11" db="EMBL/GenBank/DDBJ databases">
        <authorList>
            <person name="Zhu W."/>
        </authorList>
    </citation>
    <scope>NUCLEOTIDE SEQUENCE [LARGE SCALE GENOMIC DNA]</scope>
    <source>
        <strain evidence="3">160</strain>
    </source>
</reference>
<keyword evidence="3" id="KW-1185">Reference proteome</keyword>
<dbReference type="InterPro" id="IPR007345">
    <property type="entry name" value="Polysacch_pyruvyl_Trfase"/>
</dbReference>
<proteinExistence type="predicted"/>
<dbReference type="AlphaFoldDB" id="A0A345PL89"/>
<dbReference type="RefSeq" id="WP_114918055.1">
    <property type="nucleotide sequence ID" value="NZ_CP024848.1"/>
</dbReference>
<dbReference type="EMBL" id="CP024848">
    <property type="protein sequence ID" value="AXI10769.1"/>
    <property type="molecule type" value="Genomic_DNA"/>
</dbReference>
<dbReference type="Pfam" id="PF04230">
    <property type="entry name" value="PS_pyruv_trans"/>
    <property type="match status" value="1"/>
</dbReference>
<accession>A0A345PL89</accession>
<gene>
    <name evidence="2" type="ORF">CUC15_18260</name>
</gene>
<evidence type="ECO:0000259" key="1">
    <source>
        <dbReference type="Pfam" id="PF04230"/>
    </source>
</evidence>
<feature type="domain" description="Polysaccharide pyruvyl transferase" evidence="1">
    <location>
        <begin position="61"/>
        <end position="303"/>
    </location>
</feature>
<dbReference type="KEGG" id="ocn:CUC15_18260"/>